<reference evidence="1 2" key="1">
    <citation type="submission" date="2014-02" db="EMBL/GenBank/DDBJ databases">
        <title>Expanding our view of genomic diversity in Candidatus Accumulibacter clades.</title>
        <authorList>
            <person name="Skennerton C.T."/>
            <person name="Barr J.J."/>
            <person name="Slater F.R."/>
            <person name="Bond P.L."/>
            <person name="Tyson G.W."/>
        </authorList>
    </citation>
    <scope>NUCLEOTIDE SEQUENCE [LARGE SCALE GENOMIC DNA]</scope>
    <source>
        <strain evidence="2">BA-91</strain>
    </source>
</reference>
<evidence type="ECO:0000313" key="2">
    <source>
        <dbReference type="Proteomes" id="UP000020077"/>
    </source>
</evidence>
<dbReference type="Proteomes" id="UP000020077">
    <property type="component" value="Unassembled WGS sequence"/>
</dbReference>
<proteinExistence type="predicted"/>
<gene>
    <name evidence="1" type="ORF">AW09_000654</name>
</gene>
<evidence type="ECO:0000313" key="1">
    <source>
        <dbReference type="EMBL" id="KFB74062.1"/>
    </source>
</evidence>
<dbReference type="SUPFAM" id="SSF117987">
    <property type="entry name" value="CRISPR-associated protein"/>
    <property type="match status" value="1"/>
</dbReference>
<organism evidence="1 2">
    <name type="scientific">Candidatus Accumulibacter phosphatis</name>
    <dbReference type="NCBI Taxonomy" id="327160"/>
    <lineage>
        <taxon>Bacteria</taxon>
        <taxon>Pseudomonadati</taxon>
        <taxon>Pseudomonadota</taxon>
        <taxon>Betaproteobacteria</taxon>
        <taxon>Candidatus Accumulibacter</taxon>
    </lineage>
</organism>
<comment type="caution">
    <text evidence="1">The sequence shown here is derived from an EMBL/GenBank/DDBJ whole genome shotgun (WGS) entry which is preliminary data.</text>
</comment>
<dbReference type="Gene3D" id="3.30.70.1210">
    <property type="entry name" value="Crispr-associated protein, domain 2"/>
    <property type="match status" value="1"/>
</dbReference>
<dbReference type="Pfam" id="PF08798">
    <property type="entry name" value="CRISPR_assoc"/>
    <property type="match status" value="1"/>
</dbReference>
<name>A0A080LYT1_9PROT</name>
<dbReference type="InterPro" id="IPR010179">
    <property type="entry name" value="CRISPR-assoc_prot_Cse3"/>
</dbReference>
<accession>A0A080LYT1</accession>
<dbReference type="AlphaFoldDB" id="A0A080LYT1"/>
<protein>
    <submittedName>
        <fullName evidence="1">CRISPR-associated protein Cas6/Cse3/CasE, subtype I-E</fullName>
    </submittedName>
</protein>
<dbReference type="EMBL" id="JDVG02000112">
    <property type="protein sequence ID" value="KFB74062.1"/>
    <property type="molecule type" value="Genomic_DNA"/>
</dbReference>
<dbReference type="SMART" id="SM01101">
    <property type="entry name" value="CRISPR_assoc"/>
    <property type="match status" value="1"/>
</dbReference>
<dbReference type="NCBIfam" id="TIGR01907">
    <property type="entry name" value="casE_Cse3"/>
    <property type="match status" value="1"/>
</dbReference>
<sequence length="241" mass="26682">MFMIDLPLDAARLMRFAHRQGHGQSAGEDFGYAAHAWLAATLGDQAPKPFRLLENRQGLRMLGYAGQPIEALTGHAQIFAEPNALSVCAWADAAGKAMPDRWQPGRRLGFELRACPVSRAERERDVYLVAVSRADAAGTQPPSRPQVYAEWLGRQLTREGAARVAPNGIDLIGFQRVRSRRLDHMPGGSRHRSIERPDALFAGELTIDDPDVFVRLLTRGIGRHRAFGFGMLLLRPPRQTG</sequence>